<dbReference type="PROSITE" id="PS51257">
    <property type="entry name" value="PROKAR_LIPOPROTEIN"/>
    <property type="match status" value="1"/>
</dbReference>
<comment type="caution">
    <text evidence="2">The sequence shown here is derived from an EMBL/GenBank/DDBJ whole genome shotgun (WGS) entry which is preliminary data.</text>
</comment>
<evidence type="ECO:0000256" key="1">
    <source>
        <dbReference type="SAM" id="MobiDB-lite"/>
    </source>
</evidence>
<dbReference type="Proteomes" id="UP000752013">
    <property type="component" value="Unassembled WGS sequence"/>
</dbReference>
<proteinExistence type="predicted"/>
<keyword evidence="3" id="KW-1185">Reference proteome</keyword>
<dbReference type="Gene3D" id="1.25.40.10">
    <property type="entry name" value="Tetratricopeptide repeat domain"/>
    <property type="match status" value="1"/>
</dbReference>
<evidence type="ECO:0008006" key="4">
    <source>
        <dbReference type="Google" id="ProtNLM"/>
    </source>
</evidence>
<evidence type="ECO:0000313" key="3">
    <source>
        <dbReference type="Proteomes" id="UP000752013"/>
    </source>
</evidence>
<accession>A0A968GFW7</accession>
<organism evidence="2 3">
    <name type="scientific">Entomospira nematocerorum</name>
    <dbReference type="NCBI Taxonomy" id="2719987"/>
    <lineage>
        <taxon>Bacteria</taxon>
        <taxon>Pseudomonadati</taxon>
        <taxon>Spirochaetota</taxon>
        <taxon>Spirochaetia</taxon>
        <taxon>Spirochaetales</taxon>
        <taxon>Spirochaetaceae</taxon>
        <taxon>Entomospira</taxon>
    </lineage>
</organism>
<dbReference type="RefSeq" id="WP_167702884.1">
    <property type="nucleotide sequence ID" value="NZ_CP118168.1"/>
</dbReference>
<feature type="compositionally biased region" description="Basic and acidic residues" evidence="1">
    <location>
        <begin position="133"/>
        <end position="189"/>
    </location>
</feature>
<protein>
    <recommendedName>
        <fullName evidence="4">Lipoprotein</fullName>
    </recommendedName>
</protein>
<sequence>MKKTFYYFIILSVMIGVTSCATKAQHGSRDDWSAEMHFKVAQDAANRRAYKEALREYSEILEKYRDQFDKVAMANYERAVIYFRIKDYDTAYALLLELSGQLQNPMTPGWVRVMVPIMLEQVESKINIRAEKKKKIDEKQAAKDKNKREKEEKKNSSKPQERKPKKDSQEEKSDAKEGRAEEETKKSNEEENSEPAWVIPFEPLAPSE</sequence>
<name>A0A968GFW7_9SPIO</name>
<dbReference type="InterPro" id="IPR011990">
    <property type="entry name" value="TPR-like_helical_dom_sf"/>
</dbReference>
<evidence type="ECO:0000313" key="2">
    <source>
        <dbReference type="EMBL" id="NIZ46416.1"/>
    </source>
</evidence>
<feature type="region of interest" description="Disordered" evidence="1">
    <location>
        <begin position="133"/>
        <end position="208"/>
    </location>
</feature>
<reference evidence="2" key="1">
    <citation type="submission" date="2020-03" db="EMBL/GenBank/DDBJ databases">
        <title>Spirochaetal bacteria isolated from arthropods constitute a novel genus Entomospira genus novum within the order Spirochaetales.</title>
        <authorList>
            <person name="Grana-Miraglia L."/>
            <person name="Sikutova S."/>
            <person name="Fingerle V."/>
            <person name="Sing A."/>
            <person name="Castillo-Ramirez S."/>
            <person name="Margos G."/>
            <person name="Rudolf I."/>
        </authorList>
    </citation>
    <scope>NUCLEOTIDE SEQUENCE</scope>
    <source>
        <strain evidence="2">BR208</strain>
    </source>
</reference>
<gene>
    <name evidence="2" type="ORF">HCT46_00540</name>
</gene>
<dbReference type="SUPFAM" id="SSF48452">
    <property type="entry name" value="TPR-like"/>
    <property type="match status" value="1"/>
</dbReference>
<dbReference type="EMBL" id="JAATLK010000001">
    <property type="protein sequence ID" value="NIZ46416.1"/>
    <property type="molecule type" value="Genomic_DNA"/>
</dbReference>
<dbReference type="AlphaFoldDB" id="A0A968GFW7"/>